<dbReference type="PANTHER" id="PTHR42716">
    <property type="entry name" value="L-ASPARTATE OXIDASE"/>
    <property type="match status" value="1"/>
</dbReference>
<gene>
    <name evidence="13" type="primary">nadB</name>
    <name evidence="13" type="ORF">FCU45_02260</name>
</gene>
<evidence type="ECO:0000256" key="7">
    <source>
        <dbReference type="ARBA" id="ARBA00022827"/>
    </source>
</evidence>
<comment type="subcellular location">
    <subcellularLocation>
        <location evidence="11">Cytoplasm</location>
    </subcellularLocation>
</comment>
<evidence type="ECO:0000256" key="1">
    <source>
        <dbReference type="ARBA" id="ARBA00001974"/>
    </source>
</evidence>
<proteinExistence type="inferred from homology"/>
<dbReference type="EC" id="1.4.3.16" evidence="4 10"/>
<dbReference type="GO" id="GO:0034628">
    <property type="term" value="P:'de novo' NAD+ biosynthetic process from L-aspartate"/>
    <property type="evidence" value="ECO:0007669"/>
    <property type="project" value="TreeGrafter"/>
</dbReference>
<comment type="cofactor">
    <cofactor evidence="1 11">
        <name>FAD</name>
        <dbReference type="ChEBI" id="CHEBI:57692"/>
    </cofactor>
</comment>
<comment type="similarity">
    <text evidence="3 11">Belongs to the FAD-dependent oxidoreductase 2 family. NadB subfamily.</text>
</comment>
<evidence type="ECO:0000256" key="4">
    <source>
        <dbReference type="ARBA" id="ARBA00012173"/>
    </source>
</evidence>
<evidence type="ECO:0000256" key="11">
    <source>
        <dbReference type="RuleBase" id="RU362049"/>
    </source>
</evidence>
<dbReference type="InterPro" id="IPR027477">
    <property type="entry name" value="Succ_DH/fumarate_Rdtase_cat_sf"/>
</dbReference>
<dbReference type="AlphaFoldDB" id="A0A4U2ZB19"/>
<dbReference type="Proteomes" id="UP000309561">
    <property type="component" value="Unassembled WGS sequence"/>
</dbReference>
<comment type="pathway">
    <text evidence="2 11">Cofactor biosynthesis; NAD(+) biosynthesis; iminoaspartate from L-aspartate (oxidase route): step 1/1.</text>
</comment>
<evidence type="ECO:0000256" key="5">
    <source>
        <dbReference type="ARBA" id="ARBA00022630"/>
    </source>
</evidence>
<dbReference type="GO" id="GO:0008734">
    <property type="term" value="F:L-aspartate oxidase activity"/>
    <property type="evidence" value="ECO:0007669"/>
    <property type="project" value="UniProtKB-UniRule"/>
</dbReference>
<dbReference type="FunFam" id="3.90.700.10:FF:000002">
    <property type="entry name" value="L-aspartate oxidase"/>
    <property type="match status" value="1"/>
</dbReference>
<evidence type="ECO:0000256" key="10">
    <source>
        <dbReference type="NCBIfam" id="TIGR00551"/>
    </source>
</evidence>
<evidence type="ECO:0000256" key="9">
    <source>
        <dbReference type="ARBA" id="ARBA00048305"/>
    </source>
</evidence>
<dbReference type="PANTHER" id="PTHR42716:SF2">
    <property type="entry name" value="L-ASPARTATE OXIDASE, CHLOROPLASTIC"/>
    <property type="match status" value="1"/>
</dbReference>
<evidence type="ECO:0000256" key="3">
    <source>
        <dbReference type="ARBA" id="ARBA00008562"/>
    </source>
</evidence>
<dbReference type="UniPathway" id="UPA00253">
    <property type="reaction ID" value="UER00326"/>
</dbReference>
<dbReference type="SUPFAM" id="SSF51905">
    <property type="entry name" value="FAD/NAD(P)-binding domain"/>
    <property type="match status" value="1"/>
</dbReference>
<dbReference type="GO" id="GO:0005737">
    <property type="term" value="C:cytoplasm"/>
    <property type="evidence" value="ECO:0007669"/>
    <property type="project" value="UniProtKB-SubCell"/>
</dbReference>
<evidence type="ECO:0000256" key="6">
    <source>
        <dbReference type="ARBA" id="ARBA00022642"/>
    </source>
</evidence>
<dbReference type="RefSeq" id="WP_137011848.1">
    <property type="nucleotide sequence ID" value="NZ_SZPX01000001.1"/>
</dbReference>
<dbReference type="PRINTS" id="PR00411">
    <property type="entry name" value="PNDRDTASEI"/>
</dbReference>
<dbReference type="InterPro" id="IPR003953">
    <property type="entry name" value="FAD-dep_OxRdtase_2_FAD-bd"/>
</dbReference>
<sequence>MKYDVIIVGAGVAGLYAAMHIPREKKVLIINKRETFKCNSFYAQGGIALAIDAEDIPLHVQDTLDAGAGLCNEDAVRVLSENSRATIDDLIERGFSFDRDKDGNLLYTKEAAHSKERILHAGGDATGRYMHYFLLQQNPHPMLSDARVVDLLIKDGECYGVTVLDHRESRNIYADNVIIASGGVGSLYEYHTNAPCISADMQGLCVLKGIELSDMEMMQFHPTVYVDNNSAQKMLLTEALRGEGATIEDEKGRRFLFDYDERGELASRDIVSKAIYDYSKKTLMQTYLSFKNFDRDYFMQRFPNIYKNLQLLGFNVPKDRVPISPAFHYAIGGIKTDINGAVPSVKSLYAIGEVASTKVHGANRLASNSLLEGLVFGKRAVEDMFRKKHVKKDLKFEVSDEVMSLKEDKAKKNLLRKIMWENVSIVRTKSGLNSALNQINALLNEKIGKLLKFRLLTAKEIVLAALARDESIGVHFIEKDSND</sequence>
<protein>
    <recommendedName>
        <fullName evidence="4 10">L-aspartate oxidase</fullName>
        <ecNumber evidence="4 10">1.4.3.16</ecNumber>
    </recommendedName>
</protein>
<comment type="catalytic activity">
    <reaction evidence="9">
        <text>L-aspartate + O2 = iminosuccinate + H2O2</text>
        <dbReference type="Rhea" id="RHEA:25876"/>
        <dbReference type="ChEBI" id="CHEBI:15379"/>
        <dbReference type="ChEBI" id="CHEBI:16240"/>
        <dbReference type="ChEBI" id="CHEBI:29991"/>
        <dbReference type="ChEBI" id="CHEBI:77875"/>
        <dbReference type="EC" id="1.4.3.16"/>
    </reaction>
    <physiologicalReaction direction="left-to-right" evidence="9">
        <dbReference type="Rhea" id="RHEA:25877"/>
    </physiologicalReaction>
</comment>
<keyword evidence="5 11" id="KW-0285">Flavoprotein</keyword>
<dbReference type="Gene3D" id="1.20.58.100">
    <property type="entry name" value="Fumarate reductase/succinate dehydrogenase flavoprotein-like, C-terminal domain"/>
    <property type="match status" value="1"/>
</dbReference>
<comment type="function">
    <text evidence="11">Catalyzes the oxidation of L-aspartate to iminoaspartate.</text>
</comment>
<evidence type="ECO:0000256" key="8">
    <source>
        <dbReference type="ARBA" id="ARBA00023002"/>
    </source>
</evidence>
<keyword evidence="14" id="KW-1185">Reference proteome</keyword>
<name>A0A4U2ZB19_9BACT</name>
<dbReference type="InterPro" id="IPR036188">
    <property type="entry name" value="FAD/NAD-bd_sf"/>
</dbReference>
<keyword evidence="8 11" id="KW-0560">Oxidoreductase</keyword>
<evidence type="ECO:0000256" key="2">
    <source>
        <dbReference type="ARBA" id="ARBA00004950"/>
    </source>
</evidence>
<organism evidence="13 14">
    <name type="scientific">Sulfurimonas crateris</name>
    <dbReference type="NCBI Taxonomy" id="2574727"/>
    <lineage>
        <taxon>Bacteria</taxon>
        <taxon>Pseudomonadati</taxon>
        <taxon>Campylobacterota</taxon>
        <taxon>Epsilonproteobacteria</taxon>
        <taxon>Campylobacterales</taxon>
        <taxon>Sulfurimonadaceae</taxon>
        <taxon>Sulfurimonas</taxon>
    </lineage>
</organism>
<feature type="domain" description="FAD-dependent oxidoreductase 2 FAD-binding" evidence="12">
    <location>
        <begin position="4"/>
        <end position="370"/>
    </location>
</feature>
<dbReference type="EMBL" id="SZPX01000001">
    <property type="protein sequence ID" value="TKI71225.1"/>
    <property type="molecule type" value="Genomic_DNA"/>
</dbReference>
<keyword evidence="7 11" id="KW-0274">FAD</keyword>
<evidence type="ECO:0000313" key="13">
    <source>
        <dbReference type="EMBL" id="TKI71225.1"/>
    </source>
</evidence>
<dbReference type="NCBIfam" id="TIGR00551">
    <property type="entry name" value="nadB"/>
    <property type="match status" value="1"/>
</dbReference>
<dbReference type="Pfam" id="PF00890">
    <property type="entry name" value="FAD_binding_2"/>
    <property type="match status" value="1"/>
</dbReference>
<dbReference type="Gene3D" id="3.50.50.60">
    <property type="entry name" value="FAD/NAD(P)-binding domain"/>
    <property type="match status" value="1"/>
</dbReference>
<evidence type="ECO:0000313" key="14">
    <source>
        <dbReference type="Proteomes" id="UP000309561"/>
    </source>
</evidence>
<reference evidence="13 14" key="1">
    <citation type="submission" date="2019-04" db="EMBL/GenBank/DDBJ databases">
        <title>Sulfurimonas crateris sp. nov. a facultative anaerobic sulfur-oxidizing chemolithautotrophic bacterium isolated from a terrestrial mud vulcano.</title>
        <authorList>
            <person name="Ratnikova N.M."/>
            <person name="Slobodkin A.I."/>
            <person name="Merkel A.Y."/>
            <person name="Novikov A."/>
            <person name="Bonch-Osmolovskaya E.A."/>
            <person name="Slobodkina G.B."/>
        </authorList>
    </citation>
    <scope>NUCLEOTIDE SEQUENCE [LARGE SCALE GENOMIC DNA]</scope>
    <source>
        <strain evidence="13 14">SN118</strain>
    </source>
</reference>
<dbReference type="SUPFAM" id="SSF46977">
    <property type="entry name" value="Succinate dehydrogenase/fumarate reductase flavoprotein C-terminal domain"/>
    <property type="match status" value="1"/>
</dbReference>
<accession>A0A4U2ZB19</accession>
<dbReference type="InterPro" id="IPR037099">
    <property type="entry name" value="Fum_R/Succ_DH_flav-like_C_sf"/>
</dbReference>
<dbReference type="Gene3D" id="3.90.700.10">
    <property type="entry name" value="Succinate dehydrogenase/fumarate reductase flavoprotein, catalytic domain"/>
    <property type="match status" value="1"/>
</dbReference>
<dbReference type="InterPro" id="IPR005288">
    <property type="entry name" value="NadB"/>
</dbReference>
<dbReference type="OrthoDB" id="9806724at2"/>
<evidence type="ECO:0000259" key="12">
    <source>
        <dbReference type="Pfam" id="PF00890"/>
    </source>
</evidence>
<comment type="caution">
    <text evidence="13">The sequence shown here is derived from an EMBL/GenBank/DDBJ whole genome shotgun (WGS) entry which is preliminary data.</text>
</comment>
<dbReference type="SUPFAM" id="SSF56425">
    <property type="entry name" value="Succinate dehydrogenase/fumarate reductase flavoprotein, catalytic domain"/>
    <property type="match status" value="1"/>
</dbReference>
<keyword evidence="6 11" id="KW-0662">Pyridine nucleotide biosynthesis</keyword>